<gene>
    <name evidence="3" type="ORF">CRG98_011419</name>
</gene>
<accession>A0A2I0KIS0</accession>
<dbReference type="InterPro" id="IPR029472">
    <property type="entry name" value="Copia-like_N"/>
</dbReference>
<proteinExistence type="predicted"/>
<keyword evidence="4" id="KW-1185">Reference proteome</keyword>
<dbReference type="PANTHER" id="PTHR37610:SF40">
    <property type="entry name" value="OS01G0909600 PROTEIN"/>
    <property type="match status" value="1"/>
</dbReference>
<evidence type="ECO:0000313" key="3">
    <source>
        <dbReference type="EMBL" id="PKI68220.1"/>
    </source>
</evidence>
<feature type="compositionally biased region" description="Basic and acidic residues" evidence="1">
    <location>
        <begin position="1"/>
        <end position="11"/>
    </location>
</feature>
<evidence type="ECO:0000313" key="4">
    <source>
        <dbReference type="Proteomes" id="UP000233551"/>
    </source>
</evidence>
<dbReference type="AlphaFoldDB" id="A0A2I0KIS0"/>
<comment type="caution">
    <text evidence="3">The sequence shown here is derived from an EMBL/GenBank/DDBJ whole genome shotgun (WGS) entry which is preliminary data.</text>
</comment>
<protein>
    <recommendedName>
        <fullName evidence="2">Retrotransposon Copia-like N-terminal domain-containing protein</fullName>
    </recommendedName>
</protein>
<dbReference type="Proteomes" id="UP000233551">
    <property type="component" value="Unassembled WGS sequence"/>
</dbReference>
<dbReference type="STRING" id="22663.A0A2I0KIS0"/>
<dbReference type="PANTHER" id="PTHR37610">
    <property type="entry name" value="CCHC-TYPE DOMAIN-CONTAINING PROTEIN"/>
    <property type="match status" value="1"/>
</dbReference>
<organism evidence="3 4">
    <name type="scientific">Punica granatum</name>
    <name type="common">Pomegranate</name>
    <dbReference type="NCBI Taxonomy" id="22663"/>
    <lineage>
        <taxon>Eukaryota</taxon>
        <taxon>Viridiplantae</taxon>
        <taxon>Streptophyta</taxon>
        <taxon>Embryophyta</taxon>
        <taxon>Tracheophyta</taxon>
        <taxon>Spermatophyta</taxon>
        <taxon>Magnoliopsida</taxon>
        <taxon>eudicotyledons</taxon>
        <taxon>Gunneridae</taxon>
        <taxon>Pentapetalae</taxon>
        <taxon>rosids</taxon>
        <taxon>malvids</taxon>
        <taxon>Myrtales</taxon>
        <taxon>Lythraceae</taxon>
        <taxon>Punica</taxon>
    </lineage>
</organism>
<evidence type="ECO:0000259" key="2">
    <source>
        <dbReference type="Pfam" id="PF14244"/>
    </source>
</evidence>
<dbReference type="Pfam" id="PF14244">
    <property type="entry name" value="Retrotran_gag_3"/>
    <property type="match status" value="1"/>
</dbReference>
<evidence type="ECO:0000256" key="1">
    <source>
        <dbReference type="SAM" id="MobiDB-lite"/>
    </source>
</evidence>
<name>A0A2I0KIS0_PUNGR</name>
<sequence>MSDTGDLEKGPNKGSELGQNDGKEELPPVYQLGTADGTGAVFISCTQKGDNYLIRSRAMLSAFRAKSKLPFIKRTRIKPEEDDQLRERWEVCNSTIIVWIFNTVAEDIQATITGAQDAKLLWDDLKR</sequence>
<reference evidence="3 4" key="1">
    <citation type="submission" date="2017-11" db="EMBL/GenBank/DDBJ databases">
        <title>De-novo sequencing of pomegranate (Punica granatum L.) genome.</title>
        <authorList>
            <person name="Akparov Z."/>
            <person name="Amiraslanov A."/>
            <person name="Hajiyeva S."/>
            <person name="Abbasov M."/>
            <person name="Kaur K."/>
            <person name="Hamwieh A."/>
            <person name="Solovyev V."/>
            <person name="Salamov A."/>
            <person name="Braich B."/>
            <person name="Kosarev P."/>
            <person name="Mahmoud A."/>
            <person name="Hajiyev E."/>
            <person name="Babayeva S."/>
            <person name="Izzatullayeva V."/>
            <person name="Mammadov A."/>
            <person name="Mammadov A."/>
            <person name="Sharifova S."/>
            <person name="Ojaghi J."/>
            <person name="Eynullazada K."/>
            <person name="Bayramov B."/>
            <person name="Abdulazimova A."/>
            <person name="Shahmuradov I."/>
        </authorList>
    </citation>
    <scope>NUCLEOTIDE SEQUENCE [LARGE SCALE GENOMIC DNA]</scope>
    <source>
        <strain evidence="4">cv. AG2017</strain>
        <tissue evidence="3">Leaf</tissue>
    </source>
</reference>
<dbReference type="EMBL" id="PGOL01000567">
    <property type="protein sequence ID" value="PKI68220.1"/>
    <property type="molecule type" value="Genomic_DNA"/>
</dbReference>
<feature type="domain" description="Retrotransposon Copia-like N-terminal" evidence="2">
    <location>
        <begin position="35"/>
        <end position="79"/>
    </location>
</feature>
<feature type="region of interest" description="Disordered" evidence="1">
    <location>
        <begin position="1"/>
        <end position="29"/>
    </location>
</feature>